<keyword evidence="3 5" id="KW-0518">Myosin</keyword>
<evidence type="ECO:0000256" key="4">
    <source>
        <dbReference type="ARBA" id="ARBA00023175"/>
    </source>
</evidence>
<dbReference type="GO" id="GO:0005524">
    <property type="term" value="F:ATP binding"/>
    <property type="evidence" value="ECO:0007669"/>
    <property type="project" value="UniProtKB-KW"/>
</dbReference>
<accession>A0A815WPB2</accession>
<evidence type="ECO:0000313" key="7">
    <source>
        <dbReference type="EMBL" id="CAF1546007.1"/>
    </source>
</evidence>
<dbReference type="InterPro" id="IPR052838">
    <property type="entry name" value="Myosin-XVI"/>
</dbReference>
<evidence type="ECO:0000259" key="6">
    <source>
        <dbReference type="PROSITE" id="PS51456"/>
    </source>
</evidence>
<evidence type="ECO:0000256" key="1">
    <source>
        <dbReference type="ARBA" id="ARBA00022741"/>
    </source>
</evidence>
<sequence length="105" mass="12241">SLPAKLPNDDLALFPEISEQSVLYDLEMRYQQGQIYTYIGDILIALNPFDLLPIYSRKISELYKNTQSIVSLPPHIYGYAERLYRNMIREKTSQCVVISGKFEYE</sequence>
<reference evidence="7" key="1">
    <citation type="submission" date="2021-02" db="EMBL/GenBank/DDBJ databases">
        <authorList>
            <person name="Nowell W R."/>
        </authorList>
    </citation>
    <scope>NUCLEOTIDE SEQUENCE</scope>
</reference>
<dbReference type="InterPro" id="IPR001609">
    <property type="entry name" value="Myosin_head_motor_dom-like"/>
</dbReference>
<keyword evidence="5" id="KW-0009">Actin-binding</keyword>
<evidence type="ECO:0000256" key="2">
    <source>
        <dbReference type="ARBA" id="ARBA00022840"/>
    </source>
</evidence>
<evidence type="ECO:0000256" key="3">
    <source>
        <dbReference type="ARBA" id="ARBA00023123"/>
    </source>
</evidence>
<keyword evidence="1" id="KW-0547">Nucleotide-binding</keyword>
<evidence type="ECO:0000256" key="5">
    <source>
        <dbReference type="PROSITE-ProRule" id="PRU00782"/>
    </source>
</evidence>
<name>A0A815WPB2_9BILA</name>
<dbReference type="PRINTS" id="PR00193">
    <property type="entry name" value="MYOSINHEAVY"/>
</dbReference>
<evidence type="ECO:0000313" key="8">
    <source>
        <dbReference type="Proteomes" id="UP000663845"/>
    </source>
</evidence>
<feature type="non-terminal residue" evidence="7">
    <location>
        <position position="105"/>
    </location>
</feature>
<comment type="caution">
    <text evidence="5">Lacks conserved residue(s) required for the propagation of feature annotation.</text>
</comment>
<dbReference type="PANTHER" id="PTHR47335:SF1">
    <property type="entry name" value="UNCONVENTIONAL MYOSIN-XVI"/>
    <property type="match status" value="1"/>
</dbReference>
<feature type="non-terminal residue" evidence="7">
    <location>
        <position position="1"/>
    </location>
</feature>
<proteinExistence type="inferred from homology"/>
<dbReference type="EMBL" id="CAJNOG010004885">
    <property type="protein sequence ID" value="CAF1546007.1"/>
    <property type="molecule type" value="Genomic_DNA"/>
</dbReference>
<dbReference type="SUPFAM" id="SSF52540">
    <property type="entry name" value="P-loop containing nucleoside triphosphate hydrolases"/>
    <property type="match status" value="1"/>
</dbReference>
<dbReference type="InterPro" id="IPR027417">
    <property type="entry name" value="P-loop_NTPase"/>
</dbReference>
<dbReference type="InterPro" id="IPR036961">
    <property type="entry name" value="Kinesin_motor_dom_sf"/>
</dbReference>
<dbReference type="PROSITE" id="PS51456">
    <property type="entry name" value="MYOSIN_MOTOR"/>
    <property type="match status" value="1"/>
</dbReference>
<dbReference type="Gene3D" id="3.40.850.10">
    <property type="entry name" value="Kinesin motor domain"/>
    <property type="match status" value="1"/>
</dbReference>
<organism evidence="7 8">
    <name type="scientific">Adineta steineri</name>
    <dbReference type="NCBI Taxonomy" id="433720"/>
    <lineage>
        <taxon>Eukaryota</taxon>
        <taxon>Metazoa</taxon>
        <taxon>Spiralia</taxon>
        <taxon>Gnathifera</taxon>
        <taxon>Rotifera</taxon>
        <taxon>Eurotatoria</taxon>
        <taxon>Bdelloidea</taxon>
        <taxon>Adinetida</taxon>
        <taxon>Adinetidae</taxon>
        <taxon>Adineta</taxon>
    </lineage>
</organism>
<dbReference type="PANTHER" id="PTHR47335">
    <property type="entry name" value="UNCONVENTIONAL MYOSIN-XVI"/>
    <property type="match status" value="1"/>
</dbReference>
<keyword evidence="2" id="KW-0067">ATP-binding</keyword>
<keyword evidence="4" id="KW-0505">Motor protein</keyword>
<comment type="caution">
    <text evidence="7">The sequence shown here is derived from an EMBL/GenBank/DDBJ whole genome shotgun (WGS) entry which is preliminary data.</text>
</comment>
<feature type="domain" description="Myosin motor" evidence="6">
    <location>
        <begin position="6"/>
        <end position="105"/>
    </location>
</feature>
<dbReference type="GO" id="GO:0016459">
    <property type="term" value="C:myosin complex"/>
    <property type="evidence" value="ECO:0007669"/>
    <property type="project" value="UniProtKB-KW"/>
</dbReference>
<dbReference type="Pfam" id="PF00063">
    <property type="entry name" value="Myosin_head"/>
    <property type="match status" value="1"/>
</dbReference>
<dbReference type="Proteomes" id="UP000663845">
    <property type="component" value="Unassembled WGS sequence"/>
</dbReference>
<protein>
    <recommendedName>
        <fullName evidence="6">Myosin motor domain-containing protein</fullName>
    </recommendedName>
</protein>
<gene>
    <name evidence="7" type="ORF">JYZ213_LOCUS45995</name>
</gene>
<comment type="similarity">
    <text evidence="5">Belongs to the TRAFAC class myosin-kinesin ATPase superfamily. Myosin family.</text>
</comment>
<dbReference type="AlphaFoldDB" id="A0A815WPB2"/>
<dbReference type="GO" id="GO:0003774">
    <property type="term" value="F:cytoskeletal motor activity"/>
    <property type="evidence" value="ECO:0007669"/>
    <property type="project" value="InterPro"/>
</dbReference>
<dbReference type="GO" id="GO:0003779">
    <property type="term" value="F:actin binding"/>
    <property type="evidence" value="ECO:0007669"/>
    <property type="project" value="UniProtKB-KW"/>
</dbReference>